<dbReference type="InterPro" id="IPR023408">
    <property type="entry name" value="MscS_beta-dom_sf"/>
</dbReference>
<evidence type="ECO:0000256" key="3">
    <source>
        <dbReference type="ARBA" id="ARBA00022448"/>
    </source>
</evidence>
<dbReference type="GO" id="GO:0050982">
    <property type="term" value="P:detection of mechanical stimulus"/>
    <property type="evidence" value="ECO:0007669"/>
    <property type="project" value="UniProtKB-ARBA"/>
</dbReference>
<feature type="region of interest" description="Disordered" evidence="8">
    <location>
        <begin position="141"/>
        <end position="186"/>
    </location>
</feature>
<dbReference type="GO" id="GO:0006820">
    <property type="term" value="P:monoatomic anion transport"/>
    <property type="evidence" value="ECO:0007669"/>
    <property type="project" value="TreeGrafter"/>
</dbReference>
<dbReference type="PANTHER" id="PTHR31618">
    <property type="entry name" value="MECHANOSENSITIVE ION CHANNEL PROTEIN 5"/>
    <property type="match status" value="1"/>
</dbReference>
<reference evidence="11" key="1">
    <citation type="submission" date="2015-03" db="EMBL/GenBank/DDBJ databases">
        <title>A transcriptome of Araucaria cunninghamii, an australian fine timber species.</title>
        <authorList>
            <person name="Jing Yi C.J.Y."/>
            <person name="Yin San L.Y.S."/>
            <person name="Abdul Karim S.S."/>
            <person name="Wan Azmi N.N."/>
            <person name="Hercus R.R."/>
            <person name="Croft L.L."/>
        </authorList>
    </citation>
    <scope>NUCLEOTIDE SEQUENCE</scope>
    <source>
        <strain evidence="11">MI0301</strain>
        <tissue evidence="11">Leaf</tissue>
    </source>
</reference>
<proteinExistence type="inferred from homology"/>
<keyword evidence="3" id="KW-0813">Transport</keyword>
<feature type="transmembrane region" description="Helical" evidence="9">
    <location>
        <begin position="317"/>
        <end position="338"/>
    </location>
</feature>
<comment type="subcellular location">
    <subcellularLocation>
        <location evidence="1">Membrane</location>
        <topology evidence="1">Multi-pass membrane protein</topology>
    </subcellularLocation>
</comment>
<evidence type="ECO:0000256" key="9">
    <source>
        <dbReference type="SAM" id="Phobius"/>
    </source>
</evidence>
<dbReference type="GO" id="GO:0005886">
    <property type="term" value="C:plasma membrane"/>
    <property type="evidence" value="ECO:0007669"/>
    <property type="project" value="UniProtKB-UniRule"/>
</dbReference>
<dbReference type="PIRSF" id="PIRSF017209">
    <property type="entry name" value="Memb_At2g17000_prd"/>
    <property type="match status" value="1"/>
</dbReference>
<keyword evidence="4 9" id="KW-0812">Transmembrane</keyword>
<feature type="compositionally biased region" description="Basic and acidic residues" evidence="8">
    <location>
        <begin position="469"/>
        <end position="481"/>
    </location>
</feature>
<feature type="domain" description="Mechanosensitive ion channel MscS" evidence="10">
    <location>
        <begin position="625"/>
        <end position="681"/>
    </location>
</feature>
<dbReference type="FunFam" id="2.30.30.60:FF:000003">
    <property type="entry name" value="Predicted mechanosensitive ion channel"/>
    <property type="match status" value="1"/>
</dbReference>
<feature type="transmembrane region" description="Helical" evidence="9">
    <location>
        <begin position="574"/>
        <end position="600"/>
    </location>
</feature>
<evidence type="ECO:0000256" key="1">
    <source>
        <dbReference type="ARBA" id="ARBA00004141"/>
    </source>
</evidence>
<organism evidence="11">
    <name type="scientific">Araucaria cunninghamii</name>
    <name type="common">Hoop pine</name>
    <name type="synonym">Moreton Bay pine</name>
    <dbReference type="NCBI Taxonomy" id="56994"/>
    <lineage>
        <taxon>Eukaryota</taxon>
        <taxon>Viridiplantae</taxon>
        <taxon>Streptophyta</taxon>
        <taxon>Embryophyta</taxon>
        <taxon>Tracheophyta</taxon>
        <taxon>Spermatophyta</taxon>
        <taxon>Pinopsida</taxon>
        <taxon>Pinidae</taxon>
        <taxon>Conifers II</taxon>
        <taxon>Araucariales</taxon>
        <taxon>Araucariaceae</taxon>
        <taxon>Araucaria</taxon>
    </lineage>
</organism>
<sequence length="802" mass="91112">MDKARQISEARAPNYGTDKVVLNVRGCRGATSTGGEGDDPCCGKEEDDEEEGGGFKPPIRPIAREMALSDVSAIHGGDEDNDPARKREVDVVSNAEEMMRTPSRVPTLSRALLSKPKSRFVETRHQLSPLYVNTVHESATKRSPWPIRGEREMPSSELVTPRSAAAAGGAGEVEDDDDDDADPFKDDDLPAKYRKREIGVWVLLEWIAAVVLITTMVCILTLPPLEHRMMRGLQLWKWCLMIFVVLCGRLVSGWGISILVFCVERNFMLRKRILYFVYGLRQSVQNCLWLGLVILAWNLLFDPRLELSTKNHKALSYVTRLLASFLVATVLWLLKVLLVKVMSSTFHVNTFFDRIQESIFHQYVLETLSGRPTMEIQNNMTDERKPSKNFSNGNMAKVIFRRAEITMRKGGWGKGHEKTRRVIYVDHLRKMNPKNISAWNMKRLIKVIRYSGISTISDPINDSVSRSGHQRDKESAHQRDKEITSELEAMAAAKNIFKNVAKPGAKYIEEKDLLRFLKMSEVASIFSRFEGATHSGNITKSALKNWMVNVYLERKSLAHSLNDAKTAVKQLHQIINGVVIIIITVVVLFVLGIATTHVIVLLSSQLVLAGLIFGNTCKTIFEAIVFVFIMHPFDVGDRCVVDGVQMIVEEMNILTTVFLQPDNDKVYYPNSALATKPISNFYRSPDMGDSVEFTMDVSTQIEKIGSLKERIAKYLESKPQHWHPQFSVEVKEIERMNDMKMGLYVLHTMNHHNMGEKLNRRSELVLEMKKIFEELDIKYHLLPQEVHVKFVGSLINQIPLQR</sequence>
<name>A0A0D6QSX8_ARACU</name>
<dbReference type="InterPro" id="IPR016688">
    <property type="entry name" value="MscS-like_plants/fungi"/>
</dbReference>
<evidence type="ECO:0000256" key="6">
    <source>
        <dbReference type="ARBA" id="ARBA00023136"/>
    </source>
</evidence>
<evidence type="ECO:0000256" key="5">
    <source>
        <dbReference type="ARBA" id="ARBA00022989"/>
    </source>
</evidence>
<feature type="region of interest" description="Disordered" evidence="8">
    <location>
        <begin position="73"/>
        <end position="103"/>
    </location>
</feature>
<feature type="region of interest" description="Disordered" evidence="8">
    <location>
        <begin position="459"/>
        <end position="481"/>
    </location>
</feature>
<dbReference type="Pfam" id="PF00924">
    <property type="entry name" value="MS_channel_2nd"/>
    <property type="match status" value="1"/>
</dbReference>
<dbReference type="InterPro" id="IPR010920">
    <property type="entry name" value="LSM_dom_sf"/>
</dbReference>
<evidence type="ECO:0000259" key="10">
    <source>
        <dbReference type="Pfam" id="PF00924"/>
    </source>
</evidence>
<dbReference type="GO" id="GO:0008381">
    <property type="term" value="F:mechanosensitive monoatomic ion channel activity"/>
    <property type="evidence" value="ECO:0007669"/>
    <property type="project" value="TreeGrafter"/>
</dbReference>
<feature type="compositionally biased region" description="Basic and acidic residues" evidence="8">
    <location>
        <begin position="76"/>
        <end position="90"/>
    </location>
</feature>
<dbReference type="SUPFAM" id="SSF50182">
    <property type="entry name" value="Sm-like ribonucleoproteins"/>
    <property type="match status" value="1"/>
</dbReference>
<feature type="compositionally biased region" description="Acidic residues" evidence="8">
    <location>
        <begin position="172"/>
        <end position="181"/>
    </location>
</feature>
<feature type="transmembrane region" description="Helical" evidence="9">
    <location>
        <begin position="198"/>
        <end position="223"/>
    </location>
</feature>
<feature type="transmembrane region" description="Helical" evidence="9">
    <location>
        <begin position="606"/>
        <end position="629"/>
    </location>
</feature>
<dbReference type="InterPro" id="IPR006685">
    <property type="entry name" value="MscS_channel_2nd"/>
</dbReference>
<evidence type="ECO:0000256" key="7">
    <source>
        <dbReference type="PIRNR" id="PIRNR017209"/>
    </source>
</evidence>
<keyword evidence="5 9" id="KW-1133">Transmembrane helix</keyword>
<dbReference type="AlphaFoldDB" id="A0A0D6QSX8"/>
<evidence type="ECO:0000256" key="8">
    <source>
        <dbReference type="SAM" id="MobiDB-lite"/>
    </source>
</evidence>
<feature type="transmembrane region" description="Helical" evidence="9">
    <location>
        <begin position="273"/>
        <end position="297"/>
    </location>
</feature>
<keyword evidence="6 7" id="KW-0472">Membrane</keyword>
<accession>A0A0D6QSX8</accession>
<evidence type="ECO:0000313" key="11">
    <source>
        <dbReference type="EMBL" id="JAG93078.1"/>
    </source>
</evidence>
<dbReference type="EMBL" id="GCKF01048120">
    <property type="protein sequence ID" value="JAG93078.1"/>
    <property type="molecule type" value="Transcribed_RNA"/>
</dbReference>
<feature type="region of interest" description="Disordered" evidence="8">
    <location>
        <begin position="27"/>
        <end position="60"/>
    </location>
</feature>
<comment type="similarity">
    <text evidence="2 7">Belongs to the MscS (TC 1.A.23) family.</text>
</comment>
<evidence type="ECO:0000256" key="4">
    <source>
        <dbReference type="ARBA" id="ARBA00022692"/>
    </source>
</evidence>
<protein>
    <recommendedName>
        <fullName evidence="7">Mechanosensitive ion channel protein</fullName>
    </recommendedName>
</protein>
<dbReference type="Gene3D" id="2.30.30.60">
    <property type="match status" value="1"/>
</dbReference>
<feature type="transmembrane region" description="Helical" evidence="9">
    <location>
        <begin position="235"/>
        <end position="261"/>
    </location>
</feature>
<evidence type="ECO:0000256" key="2">
    <source>
        <dbReference type="ARBA" id="ARBA00008017"/>
    </source>
</evidence>
<dbReference type="PANTHER" id="PTHR31618:SF7">
    <property type="entry name" value="MECHANOSENSITIVE ION CHANNEL PROTEIN"/>
    <property type="match status" value="1"/>
</dbReference>